<dbReference type="Gene3D" id="1.10.287.1100">
    <property type="entry name" value="Sporulation inhibitor A"/>
    <property type="match status" value="1"/>
</dbReference>
<dbReference type="RefSeq" id="WP_113969158.1">
    <property type="nucleotide sequence ID" value="NZ_CANLNA010000010.1"/>
</dbReference>
<protein>
    <submittedName>
        <fullName evidence="1">Sporulation histidine kinase inhibitor Sda</fullName>
    </submittedName>
</protein>
<evidence type="ECO:0000313" key="2">
    <source>
        <dbReference type="Proteomes" id="UP000324269"/>
    </source>
</evidence>
<name>A0A5D4UQ89_9BACI</name>
<organism evidence="1 2">
    <name type="scientific">Rossellomorea aquimaris</name>
    <dbReference type="NCBI Taxonomy" id="189382"/>
    <lineage>
        <taxon>Bacteria</taxon>
        <taxon>Bacillati</taxon>
        <taxon>Bacillota</taxon>
        <taxon>Bacilli</taxon>
        <taxon>Bacillales</taxon>
        <taxon>Bacillaceae</taxon>
        <taxon>Rossellomorea</taxon>
    </lineage>
</organism>
<gene>
    <name evidence="1" type="ORF">FZC85_20200</name>
</gene>
<dbReference type="EMBL" id="VTEZ01000008">
    <property type="protein sequence ID" value="TYS81246.1"/>
    <property type="molecule type" value="Genomic_DNA"/>
</dbReference>
<accession>A0A5D4UQ89</accession>
<evidence type="ECO:0000313" key="1">
    <source>
        <dbReference type="EMBL" id="TYS81246.1"/>
    </source>
</evidence>
<dbReference type="Proteomes" id="UP000324269">
    <property type="component" value="Unassembled WGS sequence"/>
</dbReference>
<dbReference type="InterPro" id="IPR036916">
    <property type="entry name" value="Sda_sf"/>
</dbReference>
<proteinExistence type="predicted"/>
<reference evidence="1 2" key="1">
    <citation type="submission" date="2019-08" db="EMBL/GenBank/DDBJ databases">
        <title>Bacillus genomes from the desert of Cuatro Cienegas, Coahuila.</title>
        <authorList>
            <person name="Olmedo-Alvarez G."/>
        </authorList>
    </citation>
    <scope>NUCLEOTIDE SEQUENCE [LARGE SCALE GENOMIC DNA]</scope>
    <source>
        <strain evidence="1 2">CH87b_3T</strain>
    </source>
</reference>
<dbReference type="SUPFAM" id="SSF100985">
    <property type="entry name" value="Sporulation inhibitor Sda"/>
    <property type="match status" value="1"/>
</dbReference>
<dbReference type="OrthoDB" id="2933732at2"/>
<dbReference type="Pfam" id="PF08970">
    <property type="entry name" value="Sda"/>
    <property type="match status" value="1"/>
</dbReference>
<dbReference type="InterPro" id="IPR015064">
    <property type="entry name" value="Sda"/>
</dbReference>
<comment type="caution">
    <text evidence="1">The sequence shown here is derived from an EMBL/GenBank/DDBJ whole genome shotgun (WGS) entry which is preliminary data.</text>
</comment>
<dbReference type="AlphaFoldDB" id="A0A5D4UQ89"/>
<sequence length="40" mass="4767">MRLLSDQALIDAYKKAKQLKLSNEFIILIEQEIKKRKLVH</sequence>